<dbReference type="EMBL" id="VTPC01091068">
    <property type="protein sequence ID" value="KAF2879829.1"/>
    <property type="molecule type" value="Genomic_DNA"/>
</dbReference>
<keyword evidence="1" id="KW-0812">Transmembrane</keyword>
<gene>
    <name evidence="2" type="ORF">ILUMI_26356</name>
</gene>
<dbReference type="OrthoDB" id="6779810at2759"/>
<evidence type="ECO:0000313" key="3">
    <source>
        <dbReference type="Proteomes" id="UP000801492"/>
    </source>
</evidence>
<dbReference type="AlphaFoldDB" id="A0A8K0C5X4"/>
<keyword evidence="1" id="KW-1133">Transmembrane helix</keyword>
<organism evidence="2 3">
    <name type="scientific">Ignelater luminosus</name>
    <name type="common">Cucubano</name>
    <name type="synonym">Pyrophorus luminosus</name>
    <dbReference type="NCBI Taxonomy" id="2038154"/>
    <lineage>
        <taxon>Eukaryota</taxon>
        <taxon>Metazoa</taxon>
        <taxon>Ecdysozoa</taxon>
        <taxon>Arthropoda</taxon>
        <taxon>Hexapoda</taxon>
        <taxon>Insecta</taxon>
        <taxon>Pterygota</taxon>
        <taxon>Neoptera</taxon>
        <taxon>Endopterygota</taxon>
        <taxon>Coleoptera</taxon>
        <taxon>Polyphaga</taxon>
        <taxon>Elateriformia</taxon>
        <taxon>Elateroidea</taxon>
        <taxon>Elateridae</taxon>
        <taxon>Agrypninae</taxon>
        <taxon>Pyrophorini</taxon>
        <taxon>Ignelater</taxon>
    </lineage>
</organism>
<evidence type="ECO:0000256" key="1">
    <source>
        <dbReference type="SAM" id="Phobius"/>
    </source>
</evidence>
<dbReference type="Proteomes" id="UP000801492">
    <property type="component" value="Unassembled WGS sequence"/>
</dbReference>
<evidence type="ECO:0000313" key="2">
    <source>
        <dbReference type="EMBL" id="KAF2879829.1"/>
    </source>
</evidence>
<proteinExistence type="predicted"/>
<keyword evidence="3" id="KW-1185">Reference proteome</keyword>
<name>A0A8K0C5X4_IGNLU</name>
<reference evidence="2" key="1">
    <citation type="submission" date="2019-08" db="EMBL/GenBank/DDBJ databases">
        <title>The genome of the North American firefly Photinus pyralis.</title>
        <authorList>
            <consortium name="Photinus pyralis genome working group"/>
            <person name="Fallon T.R."/>
            <person name="Sander Lower S.E."/>
            <person name="Weng J.-K."/>
        </authorList>
    </citation>
    <scope>NUCLEOTIDE SEQUENCE</scope>
    <source>
        <strain evidence="2">TRF0915ILg1</strain>
        <tissue evidence="2">Whole body</tissue>
    </source>
</reference>
<comment type="caution">
    <text evidence="2">The sequence shown here is derived from an EMBL/GenBank/DDBJ whole genome shotgun (WGS) entry which is preliminary data.</text>
</comment>
<accession>A0A8K0C5X4</accession>
<protein>
    <submittedName>
        <fullName evidence="2">Uncharacterized protein</fullName>
    </submittedName>
</protein>
<keyword evidence="1" id="KW-0472">Membrane</keyword>
<feature type="transmembrane region" description="Helical" evidence="1">
    <location>
        <begin position="147"/>
        <end position="171"/>
    </location>
</feature>
<sequence>MTLTVVEISPPLSYLTIRSKTSSDSAEKNCQVTNRKISYKGNCQQRDVNDFRACQPNPNSCPGASSRRIETCVGPNSKNQGSCGAPSSGKQIVTCVGLDTGMALEGRCLDILESLREPLAEYQEKHGLSKNEQFGFITLMTSLCHHAYNAVITILTMLYNLLPLLEGFLYLARFILDKLIEICRTRETGEKVLKSVIFFGEMAAIVLIVMIIFGFILLPVWCLFSTIFGKILGIILSNA</sequence>